<keyword evidence="2" id="KW-1185">Reference proteome</keyword>
<evidence type="ECO:0000313" key="2">
    <source>
        <dbReference type="Proteomes" id="UP000320011"/>
    </source>
</evidence>
<dbReference type="GO" id="GO:0032259">
    <property type="term" value="P:methylation"/>
    <property type="evidence" value="ECO:0007669"/>
    <property type="project" value="UniProtKB-KW"/>
</dbReference>
<dbReference type="Proteomes" id="UP000320011">
    <property type="component" value="Unassembled WGS sequence"/>
</dbReference>
<dbReference type="Pfam" id="PF04672">
    <property type="entry name" value="Methyltransf_19"/>
    <property type="match status" value="1"/>
</dbReference>
<accession>A0A558CG18</accession>
<dbReference type="AlphaFoldDB" id="A0A558CG18"/>
<reference evidence="1 2" key="1">
    <citation type="submission" date="2019-07" db="EMBL/GenBank/DDBJ databases">
        <authorList>
            <person name="Duangmal K."/>
            <person name="Teo W.F.A."/>
        </authorList>
    </citation>
    <scope>NUCLEOTIDE SEQUENCE [LARGE SCALE GENOMIC DNA]</scope>
    <source>
        <strain evidence="1 2">TBRC 6029</strain>
    </source>
</reference>
<comment type="caution">
    <text evidence="1">The sequence shown here is derived from an EMBL/GenBank/DDBJ whole genome shotgun (WGS) entry which is preliminary data.</text>
</comment>
<dbReference type="OrthoDB" id="3630902at2"/>
<gene>
    <name evidence="1" type="ORF">FNH05_18620</name>
</gene>
<dbReference type="EMBL" id="VJWX01000180">
    <property type="protein sequence ID" value="TVT47698.1"/>
    <property type="molecule type" value="Genomic_DNA"/>
</dbReference>
<dbReference type="PIRSF" id="PIRSF017393">
    <property type="entry name" value="MTase_SAV2177"/>
    <property type="match status" value="1"/>
</dbReference>
<protein>
    <submittedName>
        <fullName evidence="1">Polyketide biosynthesis methyltransferase</fullName>
    </submittedName>
</protein>
<reference evidence="1 2" key="2">
    <citation type="submission" date="2019-08" db="EMBL/GenBank/DDBJ databases">
        <title>Amycolatopsis acidicola sp. nov., isolated from peat swamp forest soil.</title>
        <authorList>
            <person name="Srisuk N."/>
        </authorList>
    </citation>
    <scope>NUCLEOTIDE SEQUENCE [LARGE SCALE GENOMIC DNA]</scope>
    <source>
        <strain evidence="1 2">TBRC 6029</strain>
    </source>
</reference>
<dbReference type="SUPFAM" id="SSF53335">
    <property type="entry name" value="S-adenosyl-L-methionine-dependent methyltransferases"/>
    <property type="match status" value="1"/>
</dbReference>
<evidence type="ECO:0000313" key="1">
    <source>
        <dbReference type="EMBL" id="TVT47698.1"/>
    </source>
</evidence>
<dbReference type="InterPro" id="IPR006764">
    <property type="entry name" value="SAM_dep_MeTrfase_SAV2177_type"/>
</dbReference>
<name>A0A558CG18_9PSEU</name>
<dbReference type="InterPro" id="IPR029063">
    <property type="entry name" value="SAM-dependent_MTases_sf"/>
</dbReference>
<keyword evidence="1" id="KW-0489">Methyltransferase</keyword>
<sequence length="290" mass="31998">MPRLDGPVQALARGDAERLLAESANKPHEGRVYDYYLGGTSNYAADRLFAQRQIATLPDLPWAARQNRGFVGRAVRHLIARGIRQFIDLGSGFLVDGTVHQVAEQYAPGECRVVYVDHDPLVSDRTYRLLQQTGQLERNRSVNGDLLRHEELWEAVLGSRLINPRRPVGLLMTAVLHFVPDEANPHPSVAFFRDQATAGSGLAISHITTDGMSAQARAKLEAVAKDYDQTTSPMITRHRGELLAFFGDWPLVQPPGLVWTPEWTTPESGAVVVPEDPSRAQGVAGLAWKP</sequence>
<dbReference type="Gene3D" id="3.40.50.150">
    <property type="entry name" value="Vaccinia Virus protein VP39"/>
    <property type="match status" value="1"/>
</dbReference>
<dbReference type="RefSeq" id="WP_144589974.1">
    <property type="nucleotide sequence ID" value="NZ_VJWX01000180.1"/>
</dbReference>
<keyword evidence="1" id="KW-0808">Transferase</keyword>
<proteinExistence type="predicted"/>
<organism evidence="1 2">
    <name type="scientific">Amycolatopsis rhizosphaerae</name>
    <dbReference type="NCBI Taxonomy" id="2053003"/>
    <lineage>
        <taxon>Bacteria</taxon>
        <taxon>Bacillati</taxon>
        <taxon>Actinomycetota</taxon>
        <taxon>Actinomycetes</taxon>
        <taxon>Pseudonocardiales</taxon>
        <taxon>Pseudonocardiaceae</taxon>
        <taxon>Amycolatopsis</taxon>
    </lineage>
</organism>
<dbReference type="GO" id="GO:0008168">
    <property type="term" value="F:methyltransferase activity"/>
    <property type="evidence" value="ECO:0007669"/>
    <property type="project" value="UniProtKB-KW"/>
</dbReference>